<feature type="region of interest" description="Disordered" evidence="1">
    <location>
        <begin position="183"/>
        <end position="208"/>
    </location>
</feature>
<evidence type="ECO:0000313" key="3">
    <source>
        <dbReference type="Proteomes" id="UP000824120"/>
    </source>
</evidence>
<feature type="compositionally biased region" description="Basic and acidic residues" evidence="1">
    <location>
        <begin position="186"/>
        <end position="196"/>
    </location>
</feature>
<dbReference type="EMBL" id="JACXVP010000008">
    <property type="protein sequence ID" value="KAG5591919.1"/>
    <property type="molecule type" value="Genomic_DNA"/>
</dbReference>
<dbReference type="Proteomes" id="UP000824120">
    <property type="component" value="Chromosome 8"/>
</dbReference>
<gene>
    <name evidence="2" type="ORF">H5410_042433</name>
</gene>
<accession>A0A9J5XWD2</accession>
<name>A0A9J5XWD2_SOLCO</name>
<dbReference type="OrthoDB" id="1088261at2759"/>
<keyword evidence="3" id="KW-1185">Reference proteome</keyword>
<protein>
    <submittedName>
        <fullName evidence="2">Uncharacterized protein</fullName>
    </submittedName>
</protein>
<organism evidence="2 3">
    <name type="scientific">Solanum commersonii</name>
    <name type="common">Commerson's wild potato</name>
    <name type="synonym">Commerson's nightshade</name>
    <dbReference type="NCBI Taxonomy" id="4109"/>
    <lineage>
        <taxon>Eukaryota</taxon>
        <taxon>Viridiplantae</taxon>
        <taxon>Streptophyta</taxon>
        <taxon>Embryophyta</taxon>
        <taxon>Tracheophyta</taxon>
        <taxon>Spermatophyta</taxon>
        <taxon>Magnoliopsida</taxon>
        <taxon>eudicotyledons</taxon>
        <taxon>Gunneridae</taxon>
        <taxon>Pentapetalae</taxon>
        <taxon>asterids</taxon>
        <taxon>lamiids</taxon>
        <taxon>Solanales</taxon>
        <taxon>Solanaceae</taxon>
        <taxon>Solanoideae</taxon>
        <taxon>Solaneae</taxon>
        <taxon>Solanum</taxon>
    </lineage>
</organism>
<dbReference type="AlphaFoldDB" id="A0A9J5XWD2"/>
<reference evidence="2 3" key="1">
    <citation type="submission" date="2020-09" db="EMBL/GenBank/DDBJ databases">
        <title>De no assembly of potato wild relative species, Solanum commersonii.</title>
        <authorList>
            <person name="Cho K."/>
        </authorList>
    </citation>
    <scope>NUCLEOTIDE SEQUENCE [LARGE SCALE GENOMIC DNA]</scope>
    <source>
        <strain evidence="2">LZ3.2</strain>
        <tissue evidence="2">Leaf</tissue>
    </source>
</reference>
<evidence type="ECO:0000256" key="1">
    <source>
        <dbReference type="SAM" id="MobiDB-lite"/>
    </source>
</evidence>
<evidence type="ECO:0000313" key="2">
    <source>
        <dbReference type="EMBL" id="KAG5591919.1"/>
    </source>
</evidence>
<sequence>MQIIGKVNWNKTRSKSVRLGKNYMQRESSSCDHASSSCSLSSSSPRWLAFWRRIKMHKKRSFNNNNNSFSCVYDEETYMKNFDEGGEVGRVEPDNLYSYQKERGVPEKQTEKSGSDSYSLHKCIYLRYNVEEKLEILHPTNLSTNHSKKVLEPLMLTSHFQIISWHGRKKTWVGVSITGTLPLPRGGREAVSERPSARVQSHPSRRRGEQCIKHNIQYER</sequence>
<proteinExistence type="predicted"/>
<comment type="caution">
    <text evidence="2">The sequence shown here is derived from an EMBL/GenBank/DDBJ whole genome shotgun (WGS) entry which is preliminary data.</text>
</comment>